<proteinExistence type="predicted"/>
<dbReference type="AlphaFoldDB" id="A0A931AJ84"/>
<sequence>MTWSRYLARWRGADYTASPELRAGGLWLRLRAPGPADGFEQAAPGRWVRPVPAAECERVSFVTTVCEWGGAPFLVLADRDGELLIEYCGGLTPVAERLRLERIERGVHRRWVPRDEAMDLRENTVHLSFK</sequence>
<name>A0A931AJ84_9ACTN</name>
<reference evidence="1" key="1">
    <citation type="submission" date="2020-11" db="EMBL/GenBank/DDBJ databases">
        <title>Whole-genome analyses of Nonomuraea sp. K274.</title>
        <authorList>
            <person name="Veyisoglu A."/>
        </authorList>
    </citation>
    <scope>NUCLEOTIDE SEQUENCE</scope>
    <source>
        <strain evidence="1">K274</strain>
    </source>
</reference>
<evidence type="ECO:0000313" key="1">
    <source>
        <dbReference type="EMBL" id="MBF8193891.1"/>
    </source>
</evidence>
<dbReference type="EMBL" id="JADOGI010000329">
    <property type="protein sequence ID" value="MBF8193891.1"/>
    <property type="molecule type" value="Genomic_DNA"/>
</dbReference>
<evidence type="ECO:0000313" key="2">
    <source>
        <dbReference type="Proteomes" id="UP000605361"/>
    </source>
</evidence>
<organism evidence="1 2">
    <name type="scientific">Nonomuraea cypriaca</name>
    <dbReference type="NCBI Taxonomy" id="1187855"/>
    <lineage>
        <taxon>Bacteria</taxon>
        <taxon>Bacillati</taxon>
        <taxon>Actinomycetota</taxon>
        <taxon>Actinomycetes</taxon>
        <taxon>Streptosporangiales</taxon>
        <taxon>Streptosporangiaceae</taxon>
        <taxon>Nonomuraea</taxon>
    </lineage>
</organism>
<comment type="caution">
    <text evidence="1">The sequence shown here is derived from an EMBL/GenBank/DDBJ whole genome shotgun (WGS) entry which is preliminary data.</text>
</comment>
<accession>A0A931AJ84</accession>
<gene>
    <name evidence="1" type="ORF">ITP53_51100</name>
</gene>
<keyword evidence="2" id="KW-1185">Reference proteome</keyword>
<dbReference type="Proteomes" id="UP000605361">
    <property type="component" value="Unassembled WGS sequence"/>
</dbReference>
<protein>
    <submittedName>
        <fullName evidence="1">Uncharacterized protein</fullName>
    </submittedName>
</protein>
<dbReference type="RefSeq" id="WP_195902736.1">
    <property type="nucleotide sequence ID" value="NZ_JADOGI010000329.1"/>
</dbReference>